<dbReference type="InterPro" id="IPR011335">
    <property type="entry name" value="Restrct_endonuc-II-like"/>
</dbReference>
<evidence type="ECO:0000313" key="4">
    <source>
        <dbReference type="EMBL" id="BAC90009.1"/>
    </source>
</evidence>
<dbReference type="AlphaFoldDB" id="Q7NIW4"/>
<dbReference type="EnsemblBacteria" id="BAC90009">
    <property type="protein sequence ID" value="BAC90009"/>
    <property type="gene ID" value="BAC90009"/>
</dbReference>
<dbReference type="STRING" id="251221.gene:10759561"/>
<dbReference type="InterPro" id="IPR044217">
    <property type="entry name" value="CLPT1/2"/>
</dbReference>
<dbReference type="eggNOG" id="COG4636">
    <property type="taxonomic scope" value="Bacteria"/>
</dbReference>
<sequence length="330" mass="36541">MFERFTEKSIKVVMLAQEEARRLGHNFVGTEQILCALVGEGTGNAAHVLKSAGVSLKRARIEVEKIIGRGSGFVAVEIPFTPRTKRVLELSLQEARYLGHNHIGTEHLLIGLLQEGEGVASRVLENMGVNLAQLLEQIRSTAQQSPEPPSSLPRTLSSSASRVRPLIEELSNPIFRFVEPVAAIVAARFSAALYRWVEPRRLGHVLNSPSLRLVLNEDDYLTLTPNVAFIGHGQLDQHPFQDVIPELAAVVLCGPEPSAKQTRLEILMEYGVKVGLLLDPQLQTVSVYCGEDDRQILQGQDTLRLHELFPGWEVPISEFWPPLAETQSES</sequence>
<dbReference type="Pfam" id="PF05685">
    <property type="entry name" value="Uma2"/>
    <property type="match status" value="1"/>
</dbReference>
<dbReference type="Pfam" id="PF02861">
    <property type="entry name" value="Clp_N"/>
    <property type="match status" value="1"/>
</dbReference>
<dbReference type="Gene3D" id="3.90.1570.10">
    <property type="entry name" value="tt1808, chain A"/>
    <property type="match status" value="1"/>
</dbReference>
<proteinExistence type="predicted"/>
<gene>
    <name evidence="4" type="ordered locus">gll2068</name>
</gene>
<dbReference type="SUPFAM" id="SSF81923">
    <property type="entry name" value="Double Clp-N motif"/>
    <property type="match status" value="1"/>
</dbReference>
<name>Q7NIW4_GLOVI</name>
<dbReference type="PANTHER" id="PTHR47016:SF5">
    <property type="entry name" value="CLP DOMAIN SUPERFAMILY PROTEIN"/>
    <property type="match status" value="1"/>
</dbReference>
<dbReference type="PATRIC" id="fig|251221.4.peg.2103"/>
<evidence type="ECO:0000256" key="1">
    <source>
        <dbReference type="ARBA" id="ARBA00022737"/>
    </source>
</evidence>
<dbReference type="InterPro" id="IPR012296">
    <property type="entry name" value="Nuclease_put_TT1808"/>
</dbReference>
<dbReference type="PROSITE" id="PS51903">
    <property type="entry name" value="CLP_R"/>
    <property type="match status" value="1"/>
</dbReference>
<protein>
    <submittedName>
        <fullName evidence="4">Gll2068 protein</fullName>
    </submittedName>
</protein>
<dbReference type="KEGG" id="gvi:gll2068"/>
<keyword evidence="1 2" id="KW-0677">Repeat</keyword>
<dbReference type="PANTHER" id="PTHR47016">
    <property type="entry name" value="ATP-DEPENDENT CLP PROTEASE ATP-BINDING SUBUNIT CLPT1, CHLOROPLASTIC"/>
    <property type="match status" value="1"/>
</dbReference>
<accession>Q7NIW4</accession>
<dbReference type="HOGENOM" id="CLU_841357_0_0_3"/>
<dbReference type="InterPro" id="IPR004176">
    <property type="entry name" value="Clp_R_N"/>
</dbReference>
<dbReference type="OrthoDB" id="571071at2"/>
<dbReference type="InterPro" id="IPR008538">
    <property type="entry name" value="Uma2"/>
</dbReference>
<evidence type="ECO:0000256" key="2">
    <source>
        <dbReference type="PROSITE-ProRule" id="PRU01251"/>
    </source>
</evidence>
<evidence type="ECO:0000259" key="3">
    <source>
        <dbReference type="PROSITE" id="PS51903"/>
    </source>
</evidence>
<reference evidence="4 5" key="1">
    <citation type="journal article" date="2003" name="DNA Res.">
        <title>Complete genome structure of Gloeobacter violaceus PCC 7421, a cyanobacterium that lacks thylakoids.</title>
        <authorList>
            <person name="Nakamura Y."/>
            <person name="Kaneko T."/>
            <person name="Sato S."/>
            <person name="Mimuro M."/>
            <person name="Miyashita H."/>
            <person name="Tsuchiya T."/>
            <person name="Sasamoto S."/>
            <person name="Watanabe A."/>
            <person name="Kawashima K."/>
            <person name="Kishida Y."/>
            <person name="Kiyokawa C."/>
            <person name="Kohara M."/>
            <person name="Matsumoto M."/>
            <person name="Matsuno A."/>
            <person name="Nakazaki N."/>
            <person name="Shimpo S."/>
            <person name="Takeuchi C."/>
            <person name="Yamada M."/>
            <person name="Tabata S."/>
        </authorList>
    </citation>
    <scope>NUCLEOTIDE SEQUENCE [LARGE SCALE GENOMIC DNA]</scope>
    <source>
        <strain evidence="5">ATCC 29082 / PCC 7421</strain>
    </source>
</reference>
<evidence type="ECO:0000313" key="5">
    <source>
        <dbReference type="Proteomes" id="UP000000557"/>
    </source>
</evidence>
<reference evidence="4 5" key="2">
    <citation type="journal article" date="2003" name="DNA Res.">
        <title>Complete genome structure of Gloeobacter violaceus PCC 7421, a cyanobacterium that lacks thylakoids (supplement).</title>
        <authorList>
            <person name="Nakamura Y."/>
            <person name="Kaneko T."/>
            <person name="Sato S."/>
            <person name="Mimuro M."/>
            <person name="Miyashita H."/>
            <person name="Tsuchiya T."/>
            <person name="Sasamoto S."/>
            <person name="Watanabe A."/>
            <person name="Kawashima K."/>
            <person name="Kishida Y."/>
            <person name="Kiyokawa C."/>
            <person name="Kohara M."/>
            <person name="Matsumoto M."/>
            <person name="Matsuno A."/>
            <person name="Nakazaki N."/>
            <person name="Shimpo S."/>
            <person name="Takeuchi C."/>
            <person name="Yamada M."/>
            <person name="Tabata S."/>
        </authorList>
    </citation>
    <scope>NUCLEOTIDE SEQUENCE [LARGE SCALE GENOMIC DNA]</scope>
    <source>
        <strain evidence="5">ATCC 29082 / PCC 7421</strain>
    </source>
</reference>
<dbReference type="InterPro" id="IPR036628">
    <property type="entry name" value="Clp_N_dom_sf"/>
</dbReference>
<organism evidence="4 5">
    <name type="scientific">Gloeobacter violaceus (strain ATCC 29082 / PCC 7421)</name>
    <dbReference type="NCBI Taxonomy" id="251221"/>
    <lineage>
        <taxon>Bacteria</taxon>
        <taxon>Bacillati</taxon>
        <taxon>Cyanobacteriota</taxon>
        <taxon>Cyanophyceae</taxon>
        <taxon>Gloeobacterales</taxon>
        <taxon>Gloeobacteraceae</taxon>
        <taxon>Gloeobacter</taxon>
    </lineage>
</organism>
<dbReference type="Proteomes" id="UP000000557">
    <property type="component" value="Chromosome"/>
</dbReference>
<dbReference type="CDD" id="cd06260">
    <property type="entry name" value="DUF820-like"/>
    <property type="match status" value="1"/>
</dbReference>
<dbReference type="SUPFAM" id="SSF52980">
    <property type="entry name" value="Restriction endonuclease-like"/>
    <property type="match status" value="1"/>
</dbReference>
<dbReference type="FunFam" id="1.10.1780.10:FF:000004">
    <property type="entry name" value="ATP-dependent Clp protease ATP-binding subunit ClpC"/>
    <property type="match status" value="1"/>
</dbReference>
<dbReference type="InParanoid" id="Q7NIW4"/>
<dbReference type="Gene3D" id="1.10.1780.10">
    <property type="entry name" value="Clp, N-terminal domain"/>
    <property type="match status" value="1"/>
</dbReference>
<dbReference type="EMBL" id="BA000045">
    <property type="protein sequence ID" value="BAC90009.1"/>
    <property type="molecule type" value="Genomic_DNA"/>
</dbReference>
<keyword evidence="5" id="KW-1185">Reference proteome</keyword>
<feature type="domain" description="Clp R" evidence="3">
    <location>
        <begin position="2"/>
        <end position="145"/>
    </location>
</feature>